<accession>A0AA40ZYJ3</accession>
<evidence type="ECO:0000313" key="2">
    <source>
        <dbReference type="EMBL" id="MBN3556643.1"/>
    </source>
</evidence>
<evidence type="ECO:0000313" key="3">
    <source>
        <dbReference type="Proteomes" id="UP000704529"/>
    </source>
</evidence>
<dbReference type="Gene3D" id="1.20.5.170">
    <property type="match status" value="1"/>
</dbReference>
<comment type="caution">
    <text evidence="2">The sequence shown here is derived from an EMBL/GenBank/DDBJ whole genome shotgun (WGS) entry which is preliminary data.</text>
</comment>
<dbReference type="InterPro" id="IPR008635">
    <property type="entry name" value="Coiled_stalk_dom"/>
</dbReference>
<organism evidence="2 3">
    <name type="scientific">Sphingomonas yabuuchiae</name>
    <dbReference type="NCBI Taxonomy" id="172044"/>
    <lineage>
        <taxon>Bacteria</taxon>
        <taxon>Pseudomonadati</taxon>
        <taxon>Pseudomonadota</taxon>
        <taxon>Alphaproteobacteria</taxon>
        <taxon>Sphingomonadales</taxon>
        <taxon>Sphingomonadaceae</taxon>
        <taxon>Sphingomonas</taxon>
    </lineage>
</organism>
<dbReference type="GO" id="GO:0019867">
    <property type="term" value="C:outer membrane"/>
    <property type="evidence" value="ECO:0007669"/>
    <property type="project" value="InterPro"/>
</dbReference>
<protein>
    <recommendedName>
        <fullName evidence="1">Trimeric autotransporter adhesin YadA-like stalk domain-containing protein</fullName>
    </recommendedName>
</protein>
<name>A0AA40ZYJ3_9SPHN</name>
<dbReference type="AlphaFoldDB" id="A0AA40ZYJ3"/>
<dbReference type="SUPFAM" id="SSF101967">
    <property type="entry name" value="Adhesin YadA, collagen-binding domain"/>
    <property type="match status" value="1"/>
</dbReference>
<feature type="domain" description="Trimeric autotransporter adhesin YadA-like stalk" evidence="1">
    <location>
        <begin position="99"/>
        <end position="132"/>
    </location>
</feature>
<reference evidence="2" key="1">
    <citation type="submission" date="2021-01" db="EMBL/GenBank/DDBJ databases">
        <title>Genome Sequencing of Type Strains.</title>
        <authorList>
            <person name="Lemaire J.F."/>
            <person name="Inderbitzin P."/>
            <person name="Collins S.B."/>
            <person name="Wespe N."/>
            <person name="Knight-Connoni V."/>
        </authorList>
    </citation>
    <scope>NUCLEOTIDE SEQUENCE</scope>
    <source>
        <strain evidence="2">DSM 14562</strain>
    </source>
</reference>
<evidence type="ECO:0000259" key="1">
    <source>
        <dbReference type="Pfam" id="PF05662"/>
    </source>
</evidence>
<proteinExistence type="predicted"/>
<sequence>SYNNVGDALIAVNGTANRGWNVQANGDTATQVKPGDTVQLRDGQNIKVTRNGTDITVATADDLVGASLTTGNSRLDTNGLAIANGPSVLASGINAGSKKITNVADGSVATGSTDAVNGSQLYATNQQINNVSNG</sequence>
<dbReference type="Gene3D" id="2.20.70.140">
    <property type="match status" value="1"/>
</dbReference>
<dbReference type="InterPro" id="IPR011049">
    <property type="entry name" value="Serralysin-like_metalloprot_C"/>
</dbReference>
<dbReference type="Proteomes" id="UP000704529">
    <property type="component" value="Unassembled WGS sequence"/>
</dbReference>
<dbReference type="EMBL" id="JAFHKU010000017">
    <property type="protein sequence ID" value="MBN3556643.1"/>
    <property type="molecule type" value="Genomic_DNA"/>
</dbReference>
<feature type="non-terminal residue" evidence="2">
    <location>
        <position position="134"/>
    </location>
</feature>
<dbReference type="Pfam" id="PF05662">
    <property type="entry name" value="YadA_stalk"/>
    <property type="match status" value="1"/>
</dbReference>
<gene>
    <name evidence="2" type="ORF">JYA60_00035</name>
</gene>
<dbReference type="Gene3D" id="6.20.50.100">
    <property type="match status" value="1"/>
</dbReference>
<feature type="non-terminal residue" evidence="2">
    <location>
        <position position="1"/>
    </location>
</feature>